<dbReference type="PANTHER" id="PTHR30055">
    <property type="entry name" value="HTH-TYPE TRANSCRIPTIONAL REGULATOR RUTR"/>
    <property type="match status" value="1"/>
</dbReference>
<dbReference type="GO" id="GO:0003700">
    <property type="term" value="F:DNA-binding transcription factor activity"/>
    <property type="evidence" value="ECO:0007669"/>
    <property type="project" value="TreeGrafter"/>
</dbReference>
<dbReference type="Gene3D" id="1.10.10.60">
    <property type="entry name" value="Homeodomain-like"/>
    <property type="match status" value="1"/>
</dbReference>
<feature type="region of interest" description="Disordered" evidence="5">
    <location>
        <begin position="1"/>
        <end position="36"/>
    </location>
</feature>
<organism evidence="7 8">
    <name type="scientific">Nocardia tenerifensis</name>
    <dbReference type="NCBI Taxonomy" id="228006"/>
    <lineage>
        <taxon>Bacteria</taxon>
        <taxon>Bacillati</taxon>
        <taxon>Actinomycetota</taxon>
        <taxon>Actinomycetes</taxon>
        <taxon>Mycobacteriales</taxon>
        <taxon>Nocardiaceae</taxon>
        <taxon>Nocardia</taxon>
    </lineage>
</organism>
<dbReference type="InterPro" id="IPR001647">
    <property type="entry name" value="HTH_TetR"/>
</dbReference>
<dbReference type="InterPro" id="IPR041347">
    <property type="entry name" value="MftR_C"/>
</dbReference>
<dbReference type="PROSITE" id="PS50977">
    <property type="entry name" value="HTH_TETR_2"/>
    <property type="match status" value="1"/>
</dbReference>
<dbReference type="PRINTS" id="PR00455">
    <property type="entry name" value="HTHTETR"/>
</dbReference>
<dbReference type="InterPro" id="IPR009057">
    <property type="entry name" value="Homeodomain-like_sf"/>
</dbReference>
<dbReference type="SUPFAM" id="SSF46689">
    <property type="entry name" value="Homeodomain-like"/>
    <property type="match status" value="1"/>
</dbReference>
<accession>A0A318K9G3</accession>
<evidence type="ECO:0000256" key="4">
    <source>
        <dbReference type="PROSITE-ProRule" id="PRU00335"/>
    </source>
</evidence>
<evidence type="ECO:0000313" key="8">
    <source>
        <dbReference type="Proteomes" id="UP000247569"/>
    </source>
</evidence>
<sequence length="218" mass="24269">MSPVAPSDPPMRQNRVMSVELSGEEPAVRGLRERKKERTRRTIREEAFRLFRSQGYGETTVEQIAAAAEVSPSTFFRYFPSKEQLVLADDLDPLLIEAVRAQPPDIAPLAAFRNAITEVFTQLPAPALAFEQERQALVYHVPELRSAIALELERNIAMVSAMMAERIGRAEDDFEIRVLAGALTGAGLAIARITPMNVDNINRMLDLLEAGLPISRRD</sequence>
<feature type="DNA-binding region" description="H-T-H motif" evidence="4">
    <location>
        <begin position="60"/>
        <end position="79"/>
    </location>
</feature>
<keyword evidence="3" id="KW-0804">Transcription</keyword>
<protein>
    <submittedName>
        <fullName evidence="7">TetR family transcriptional regulator</fullName>
    </submittedName>
</protein>
<dbReference type="AlphaFoldDB" id="A0A318K9G3"/>
<gene>
    <name evidence="7" type="ORF">DFR70_103173</name>
</gene>
<name>A0A318K9G3_9NOCA</name>
<evidence type="ECO:0000256" key="1">
    <source>
        <dbReference type="ARBA" id="ARBA00023015"/>
    </source>
</evidence>
<evidence type="ECO:0000256" key="2">
    <source>
        <dbReference type="ARBA" id="ARBA00023125"/>
    </source>
</evidence>
<evidence type="ECO:0000313" key="7">
    <source>
        <dbReference type="EMBL" id="PXX66425.1"/>
    </source>
</evidence>
<dbReference type="GO" id="GO:0000976">
    <property type="term" value="F:transcription cis-regulatory region binding"/>
    <property type="evidence" value="ECO:0007669"/>
    <property type="project" value="TreeGrafter"/>
</dbReference>
<reference evidence="7 8" key="1">
    <citation type="submission" date="2018-05" db="EMBL/GenBank/DDBJ databases">
        <title>Genomic Encyclopedia of Type Strains, Phase IV (KMG-IV): sequencing the most valuable type-strain genomes for metagenomic binning, comparative biology and taxonomic classification.</title>
        <authorList>
            <person name="Goeker M."/>
        </authorList>
    </citation>
    <scope>NUCLEOTIDE SEQUENCE [LARGE SCALE GENOMIC DNA]</scope>
    <source>
        <strain evidence="7 8">DSM 44704</strain>
    </source>
</reference>
<keyword evidence="8" id="KW-1185">Reference proteome</keyword>
<proteinExistence type="predicted"/>
<comment type="caution">
    <text evidence="7">The sequence shown here is derived from an EMBL/GenBank/DDBJ whole genome shotgun (WGS) entry which is preliminary data.</text>
</comment>
<dbReference type="PANTHER" id="PTHR30055:SF238">
    <property type="entry name" value="MYCOFACTOCIN BIOSYNTHESIS TRANSCRIPTIONAL REGULATOR MFTR-RELATED"/>
    <property type="match status" value="1"/>
</dbReference>
<dbReference type="Proteomes" id="UP000247569">
    <property type="component" value="Unassembled WGS sequence"/>
</dbReference>
<evidence type="ECO:0000256" key="3">
    <source>
        <dbReference type="ARBA" id="ARBA00023163"/>
    </source>
</evidence>
<feature type="domain" description="HTH tetR-type" evidence="6">
    <location>
        <begin position="37"/>
        <end position="97"/>
    </location>
</feature>
<dbReference type="EMBL" id="QJKF01000003">
    <property type="protein sequence ID" value="PXX66425.1"/>
    <property type="molecule type" value="Genomic_DNA"/>
</dbReference>
<dbReference type="Pfam" id="PF00440">
    <property type="entry name" value="TetR_N"/>
    <property type="match status" value="1"/>
</dbReference>
<feature type="compositionally biased region" description="Basic and acidic residues" evidence="5">
    <location>
        <begin position="26"/>
        <end position="36"/>
    </location>
</feature>
<keyword evidence="1" id="KW-0805">Transcription regulation</keyword>
<evidence type="ECO:0000259" key="6">
    <source>
        <dbReference type="PROSITE" id="PS50977"/>
    </source>
</evidence>
<keyword evidence="2 4" id="KW-0238">DNA-binding</keyword>
<dbReference type="Pfam" id="PF17754">
    <property type="entry name" value="TetR_C_14"/>
    <property type="match status" value="1"/>
</dbReference>
<dbReference type="InterPro" id="IPR050109">
    <property type="entry name" value="HTH-type_TetR-like_transc_reg"/>
</dbReference>
<dbReference type="Gene3D" id="1.10.357.10">
    <property type="entry name" value="Tetracycline Repressor, domain 2"/>
    <property type="match status" value="1"/>
</dbReference>
<evidence type="ECO:0000256" key="5">
    <source>
        <dbReference type="SAM" id="MobiDB-lite"/>
    </source>
</evidence>